<evidence type="ECO:0000259" key="12">
    <source>
        <dbReference type="Pfam" id="PF02449"/>
    </source>
</evidence>
<evidence type="ECO:0000256" key="2">
    <source>
        <dbReference type="ARBA" id="ARBA00005940"/>
    </source>
</evidence>
<evidence type="ECO:0000256" key="1">
    <source>
        <dbReference type="ARBA" id="ARBA00001412"/>
    </source>
</evidence>
<keyword evidence="5 8" id="KW-0378">Hydrolase</keyword>
<dbReference type="EMBL" id="CP054139">
    <property type="protein sequence ID" value="QKJ33053.1"/>
    <property type="molecule type" value="Genomic_DNA"/>
</dbReference>
<evidence type="ECO:0000256" key="3">
    <source>
        <dbReference type="ARBA" id="ARBA00012756"/>
    </source>
</evidence>
<dbReference type="EC" id="3.2.1.23" evidence="3 8"/>
<dbReference type="InterPro" id="IPR013780">
    <property type="entry name" value="Glyco_hydro_b"/>
</dbReference>
<feature type="binding site" evidence="10">
    <location>
        <position position="133"/>
    </location>
    <ligand>
        <name>substrate</name>
    </ligand>
</feature>
<dbReference type="InterPro" id="IPR013738">
    <property type="entry name" value="Beta_galactosidase_Trimer"/>
</dbReference>
<dbReference type="GO" id="GO:0046872">
    <property type="term" value="F:metal ion binding"/>
    <property type="evidence" value="ECO:0007669"/>
    <property type="project" value="UniProtKB-KW"/>
</dbReference>
<organism evidence="15 16">
    <name type="scientific">Mucilaginibacter mali</name>
    <dbReference type="NCBI Taxonomy" id="2740462"/>
    <lineage>
        <taxon>Bacteria</taxon>
        <taxon>Pseudomonadati</taxon>
        <taxon>Bacteroidota</taxon>
        <taxon>Sphingobacteriia</taxon>
        <taxon>Sphingobacteriales</taxon>
        <taxon>Sphingobacteriaceae</taxon>
        <taxon>Mucilaginibacter</taxon>
    </lineage>
</organism>
<feature type="active site" description="Nucleophile" evidence="9">
    <location>
        <position position="339"/>
    </location>
</feature>
<evidence type="ECO:0000256" key="7">
    <source>
        <dbReference type="ARBA" id="ARBA00023295"/>
    </source>
</evidence>
<sequence length="693" mass="78638">MKTGVIAAALLSSLNSFAQKGEKFFNKADLMQFGVYYYPEQWPKEQWARDIKRIGELGFDFTHYAEFAWANMEPEEGKFDFAWLDEVVRLAGENHVKVIMCTPSAAPPVWLTKKHPDVLMVNADGRTMVHGARQQASWSSDLYRQYVDKIVTEMAKRYGHNKTIMGWQIDNEPSHYGNEYDFSQNAQKHFRLWLQAKYKSIEALNASWGNAFWSLNYNNFDQIDCPNGKELVAQPNPHAVLDFKRFTADEAAGFVLDQQATLKKYIDDNQFVTSNLMSDYTPVDPRRMAGLDIMNYTKYLVAGLSDGTGDQGFRLGNYLSIGFSNDFMRPINGVTSVMELQPGQVNWGKYNSQPMPGAVRMWIYHVFAGGNKFVCTYRFRQPLVGGEQYHNGIMKPNGIEVARSGAEYITALKEIAQLKKQYKPGPEPADYKARRTAILYNVDNRWEMDNQPQTNQWDFMKHMMKYYGVVKSFGAPVDFIGEETDFSKYPVMVAPAYQLLDPKLVARWKAYVEQGGHLILSSRTGEKDREARIWEGRFAEPIYSLLGIKELYYDQLPENRMAKVAMDGKLFNWNNWGDVLQGAAAGTKMALYNDQFYKGETAVLNRKLGKGTVTYIGADTDDGKLEKDVLRKVYKNAGIGILDLPEGVTVDCRDGFWVGMNYSSATQVLPVPANAKVLIGSKTLAPAGVVVWR</sequence>
<dbReference type="InterPro" id="IPR017853">
    <property type="entry name" value="GH"/>
</dbReference>
<keyword evidence="16" id="KW-1185">Reference proteome</keyword>
<dbReference type="InterPro" id="IPR013529">
    <property type="entry name" value="Glyco_hydro_42_N"/>
</dbReference>
<evidence type="ECO:0000256" key="9">
    <source>
        <dbReference type="PIRSR" id="PIRSR001084-1"/>
    </source>
</evidence>
<reference evidence="15 16" key="1">
    <citation type="submission" date="2020-05" db="EMBL/GenBank/DDBJ databases">
        <title>Mucilaginibacter mali sp. nov.</title>
        <authorList>
            <person name="Kim H.S."/>
            <person name="Lee K.C."/>
            <person name="Suh M.K."/>
            <person name="Kim J.-S."/>
            <person name="Han K.-I."/>
            <person name="Eom M.K."/>
            <person name="Shin Y.K."/>
            <person name="Lee J.-S."/>
        </authorList>
    </citation>
    <scope>NUCLEOTIDE SEQUENCE [LARGE SCALE GENOMIC DNA]</scope>
    <source>
        <strain evidence="15 16">G2-14</strain>
    </source>
</reference>
<dbReference type="CDD" id="cd03143">
    <property type="entry name" value="A4_beta-galactosidase_middle_domain"/>
    <property type="match status" value="1"/>
</dbReference>
<dbReference type="SUPFAM" id="SSF52317">
    <property type="entry name" value="Class I glutamine amidotransferase-like"/>
    <property type="match status" value="1"/>
</dbReference>
<dbReference type="InterPro" id="IPR013739">
    <property type="entry name" value="Beta_galactosidase_C"/>
</dbReference>
<evidence type="ECO:0000259" key="13">
    <source>
        <dbReference type="Pfam" id="PF08532"/>
    </source>
</evidence>
<evidence type="ECO:0000313" key="16">
    <source>
        <dbReference type="Proteomes" id="UP000505355"/>
    </source>
</evidence>
<comment type="catalytic activity">
    <reaction evidence="1 8">
        <text>Hydrolysis of terminal non-reducing beta-D-galactose residues in beta-D-galactosides.</text>
        <dbReference type="EC" id="3.2.1.23"/>
    </reaction>
</comment>
<dbReference type="PANTHER" id="PTHR36447:SF2">
    <property type="entry name" value="BETA-GALACTOSIDASE YESZ"/>
    <property type="match status" value="1"/>
</dbReference>
<protein>
    <recommendedName>
        <fullName evidence="3 8">Beta-galactosidase</fullName>
        <shortName evidence="8">Beta-gal</shortName>
        <ecNumber evidence="3 8">3.2.1.23</ecNumber>
    </recommendedName>
</protein>
<keyword evidence="4" id="KW-0479">Metal-binding</keyword>
<dbReference type="GO" id="GO:0009341">
    <property type="term" value="C:beta-galactosidase complex"/>
    <property type="evidence" value="ECO:0007669"/>
    <property type="project" value="InterPro"/>
</dbReference>
<feature type="domain" description="Glycoside hydrolase family 42 N-terminal" evidence="12">
    <location>
        <begin position="37"/>
        <end position="417"/>
    </location>
</feature>
<dbReference type="KEGG" id="mmab:HQ865_03025"/>
<comment type="similarity">
    <text evidence="2 8">Belongs to the glycosyl hydrolase 42 family.</text>
</comment>
<evidence type="ECO:0000256" key="8">
    <source>
        <dbReference type="PIRNR" id="PIRNR001084"/>
    </source>
</evidence>
<feature type="binding site" evidence="10">
    <location>
        <position position="347"/>
    </location>
    <ligand>
        <name>substrate</name>
    </ligand>
</feature>
<feature type="chain" id="PRO_5028892450" description="Beta-galactosidase" evidence="11">
    <location>
        <begin position="19"/>
        <end position="693"/>
    </location>
</feature>
<dbReference type="GO" id="GO:0004565">
    <property type="term" value="F:beta-galactosidase activity"/>
    <property type="evidence" value="ECO:0007669"/>
    <property type="project" value="UniProtKB-EC"/>
</dbReference>
<feature type="signal peptide" evidence="11">
    <location>
        <begin position="1"/>
        <end position="18"/>
    </location>
</feature>
<evidence type="ECO:0000259" key="14">
    <source>
        <dbReference type="Pfam" id="PF08533"/>
    </source>
</evidence>
<dbReference type="PIRSF" id="PIRSF001084">
    <property type="entry name" value="B-galactosidase"/>
    <property type="match status" value="1"/>
</dbReference>
<dbReference type="PANTHER" id="PTHR36447">
    <property type="entry name" value="BETA-GALACTOSIDASE GANA"/>
    <property type="match status" value="1"/>
</dbReference>
<proteinExistence type="inferred from homology"/>
<gene>
    <name evidence="15" type="ORF">HQ865_03025</name>
</gene>
<accession>A0A7D4TR33</accession>
<dbReference type="Pfam" id="PF02449">
    <property type="entry name" value="Glyco_hydro_42"/>
    <property type="match status" value="1"/>
</dbReference>
<dbReference type="Pfam" id="PF08533">
    <property type="entry name" value="Glyco_hydro_42C"/>
    <property type="match status" value="1"/>
</dbReference>
<evidence type="ECO:0000256" key="6">
    <source>
        <dbReference type="ARBA" id="ARBA00022833"/>
    </source>
</evidence>
<feature type="active site" description="Proton donor" evidence="9">
    <location>
        <position position="172"/>
    </location>
</feature>
<evidence type="ECO:0000256" key="4">
    <source>
        <dbReference type="ARBA" id="ARBA00022723"/>
    </source>
</evidence>
<dbReference type="Pfam" id="PF08532">
    <property type="entry name" value="Glyco_hydro_42M"/>
    <property type="match status" value="1"/>
</dbReference>
<dbReference type="Gene3D" id="3.40.50.880">
    <property type="match status" value="1"/>
</dbReference>
<dbReference type="GO" id="GO:0006012">
    <property type="term" value="P:galactose metabolic process"/>
    <property type="evidence" value="ECO:0007669"/>
    <property type="project" value="InterPro"/>
</dbReference>
<dbReference type="SUPFAM" id="SSF51445">
    <property type="entry name" value="(Trans)glycosidases"/>
    <property type="match status" value="1"/>
</dbReference>
<dbReference type="SUPFAM" id="SSF51011">
    <property type="entry name" value="Glycosyl hydrolase domain"/>
    <property type="match status" value="1"/>
</dbReference>
<dbReference type="Proteomes" id="UP000505355">
    <property type="component" value="Chromosome"/>
</dbReference>
<feature type="binding site" evidence="10">
    <location>
        <position position="171"/>
    </location>
    <ligand>
        <name>substrate</name>
    </ligand>
</feature>
<feature type="domain" description="Beta-galactosidase trimerisation" evidence="13">
    <location>
        <begin position="435"/>
        <end position="637"/>
    </location>
</feature>
<keyword evidence="7 8" id="KW-0326">Glycosidase</keyword>
<evidence type="ECO:0000313" key="15">
    <source>
        <dbReference type="EMBL" id="QKJ33053.1"/>
    </source>
</evidence>
<dbReference type="AlphaFoldDB" id="A0A7D4TR33"/>
<dbReference type="InterPro" id="IPR003476">
    <property type="entry name" value="Glyco_hydro_42"/>
</dbReference>
<dbReference type="Gene3D" id="3.20.20.80">
    <property type="entry name" value="Glycosidases"/>
    <property type="match status" value="1"/>
</dbReference>
<feature type="domain" description="Beta-galactosidase C-terminal" evidence="14">
    <location>
        <begin position="647"/>
        <end position="693"/>
    </location>
</feature>
<name>A0A7D4TR33_9SPHI</name>
<dbReference type="Gene3D" id="2.60.40.1180">
    <property type="entry name" value="Golgi alpha-mannosidase II"/>
    <property type="match status" value="1"/>
</dbReference>
<evidence type="ECO:0000256" key="5">
    <source>
        <dbReference type="ARBA" id="ARBA00022801"/>
    </source>
</evidence>
<keyword evidence="11" id="KW-0732">Signal</keyword>
<dbReference type="InterPro" id="IPR029062">
    <property type="entry name" value="Class_I_gatase-like"/>
</dbReference>
<evidence type="ECO:0000256" key="10">
    <source>
        <dbReference type="PIRSR" id="PIRSR001084-2"/>
    </source>
</evidence>
<keyword evidence="6" id="KW-0862">Zinc</keyword>
<evidence type="ECO:0000256" key="11">
    <source>
        <dbReference type="SAM" id="SignalP"/>
    </source>
</evidence>